<sequence>MDAQLLYFSWVDYLVLVGLLCISIAVGIYYGCFGTKQNTTEQYLHGGKKMKPIPIALSLTASHVSGITLLGIPAEVYLFGTQYMVFPITVVWITITILCVFLPVYYKLQLSSSFEYLKMRFGHGTRSLASCLYILSTILYVPIVIYVPALALNQVTGISVHVISPLICAVCIFYTTLGGLKAVVISDTIQFSITFLTMATIFVIGTYLSGGFVSIWEKAESRNRIEFFNMNLDPTVRETFWAIVIGMGVTFIGNLGINPSSIQRFLSLPTYRDAQMSVVIFGVGTIITKLVSSFIGLIMFARYIDCDPLSNGSIKSIDQLLPFYMLDALGNLKGFPGLFVASVLCTALSTMSTSINTLALTIYEDFLKSKLPKNTSQNTINIVIKSIVVATGIIGLMFIFLIEKLGGVLQIGLSFHGLTLGPLVGLNVLGALVGGICSLVLTGVLVVGAQIYTLQGRMKPVPKSLSTSGCSFLNDTFVRTTTAIPEVDFNTPPGIFTLSHYFYSVVGMMLVIVIGLFVSWLTKSKDEPAVHRELLSPCIYRFLSKDEKHSDFVLYETVEKALIRVQSVKEEKSITEVLGNDIKS</sequence>
<keyword evidence="4" id="KW-1003">Cell membrane</keyword>
<feature type="transmembrane region" description="Helical" evidence="12">
    <location>
        <begin position="408"/>
        <end position="429"/>
    </location>
</feature>
<evidence type="ECO:0000256" key="3">
    <source>
        <dbReference type="ARBA" id="ARBA00022448"/>
    </source>
</evidence>
<evidence type="ECO:0000256" key="10">
    <source>
        <dbReference type="ARBA" id="ARBA00023201"/>
    </source>
</evidence>
<dbReference type="InterPro" id="IPR038377">
    <property type="entry name" value="Na/Glc_symporter_sf"/>
</dbReference>
<accession>A0AAN7PPR9</accession>
<evidence type="ECO:0000256" key="2">
    <source>
        <dbReference type="ARBA" id="ARBA00006434"/>
    </source>
</evidence>
<feature type="transmembrane region" description="Helical" evidence="12">
    <location>
        <begin position="501"/>
        <end position="522"/>
    </location>
</feature>
<feature type="transmembrane region" description="Helical" evidence="12">
    <location>
        <begin position="158"/>
        <end position="177"/>
    </location>
</feature>
<evidence type="ECO:0000256" key="11">
    <source>
        <dbReference type="RuleBase" id="RU362091"/>
    </source>
</evidence>
<keyword evidence="5 12" id="KW-0812">Transmembrane</keyword>
<keyword evidence="14" id="KW-1185">Reference proteome</keyword>
<evidence type="ECO:0000313" key="13">
    <source>
        <dbReference type="EMBL" id="KAK4873454.1"/>
    </source>
</evidence>
<keyword evidence="3" id="KW-0813">Transport</keyword>
<keyword evidence="6 12" id="KW-1133">Transmembrane helix</keyword>
<name>A0AAN7PPR9_9COLE</name>
<keyword evidence="10" id="KW-0739">Sodium transport</keyword>
<dbReference type="PANTHER" id="PTHR42985">
    <property type="entry name" value="SODIUM-COUPLED MONOCARBOXYLATE TRANSPORTER"/>
    <property type="match status" value="1"/>
</dbReference>
<dbReference type="EMBL" id="JARPUR010000007">
    <property type="protein sequence ID" value="KAK4873454.1"/>
    <property type="molecule type" value="Genomic_DNA"/>
</dbReference>
<evidence type="ECO:0000256" key="4">
    <source>
        <dbReference type="ARBA" id="ARBA00022475"/>
    </source>
</evidence>
<dbReference type="Gene3D" id="1.20.1730.10">
    <property type="entry name" value="Sodium/glucose cotransporter"/>
    <property type="match status" value="1"/>
</dbReference>
<evidence type="ECO:0000256" key="1">
    <source>
        <dbReference type="ARBA" id="ARBA00004651"/>
    </source>
</evidence>
<dbReference type="NCBIfam" id="TIGR00813">
    <property type="entry name" value="sss"/>
    <property type="match status" value="1"/>
</dbReference>
<dbReference type="GO" id="GO:0005886">
    <property type="term" value="C:plasma membrane"/>
    <property type="evidence" value="ECO:0007669"/>
    <property type="project" value="UniProtKB-SubCell"/>
</dbReference>
<keyword evidence="9 12" id="KW-0472">Membrane</keyword>
<keyword evidence="8" id="KW-0406">Ion transport</keyword>
<reference evidence="14" key="1">
    <citation type="submission" date="2023-01" db="EMBL/GenBank/DDBJ databases">
        <title>Key to firefly adult light organ development and bioluminescence: homeobox transcription factors regulate luciferase expression and transportation to peroxisome.</title>
        <authorList>
            <person name="Fu X."/>
        </authorList>
    </citation>
    <scope>NUCLEOTIDE SEQUENCE [LARGE SCALE GENOMIC DNA]</scope>
</reference>
<dbReference type="InterPro" id="IPR001734">
    <property type="entry name" value="Na/solute_symporter"/>
</dbReference>
<feature type="transmembrane region" description="Helical" evidence="12">
    <location>
        <begin position="382"/>
        <end position="402"/>
    </location>
</feature>
<evidence type="ECO:0000256" key="6">
    <source>
        <dbReference type="ARBA" id="ARBA00022989"/>
    </source>
</evidence>
<evidence type="ECO:0000256" key="12">
    <source>
        <dbReference type="SAM" id="Phobius"/>
    </source>
</evidence>
<feature type="transmembrane region" description="Helical" evidence="12">
    <location>
        <begin position="338"/>
        <end position="362"/>
    </location>
</feature>
<feature type="transmembrane region" description="Helical" evidence="12">
    <location>
        <begin position="13"/>
        <end position="32"/>
    </location>
</feature>
<feature type="transmembrane region" description="Helical" evidence="12">
    <location>
        <begin position="127"/>
        <end position="152"/>
    </location>
</feature>
<evidence type="ECO:0008006" key="15">
    <source>
        <dbReference type="Google" id="ProtNLM"/>
    </source>
</evidence>
<proteinExistence type="inferred from homology"/>
<evidence type="ECO:0000256" key="7">
    <source>
        <dbReference type="ARBA" id="ARBA00023053"/>
    </source>
</evidence>
<dbReference type="AlphaFoldDB" id="A0AAN7PPR9"/>
<evidence type="ECO:0000313" key="14">
    <source>
        <dbReference type="Proteomes" id="UP001353858"/>
    </source>
</evidence>
<dbReference type="PROSITE" id="PS50283">
    <property type="entry name" value="NA_SOLUT_SYMP_3"/>
    <property type="match status" value="1"/>
</dbReference>
<protein>
    <recommendedName>
        <fullName evidence="15">Sodium-coupled monocarboxylate transporter 1</fullName>
    </recommendedName>
</protein>
<evidence type="ECO:0000256" key="5">
    <source>
        <dbReference type="ARBA" id="ARBA00022692"/>
    </source>
</evidence>
<comment type="subcellular location">
    <subcellularLocation>
        <location evidence="1">Cell membrane</location>
        <topology evidence="1">Multi-pass membrane protein</topology>
    </subcellularLocation>
</comment>
<feature type="transmembrane region" description="Helical" evidence="12">
    <location>
        <begin position="436"/>
        <end position="454"/>
    </location>
</feature>
<feature type="transmembrane region" description="Helical" evidence="12">
    <location>
        <begin position="239"/>
        <end position="257"/>
    </location>
</feature>
<dbReference type="Pfam" id="PF00474">
    <property type="entry name" value="SSF"/>
    <property type="match status" value="1"/>
</dbReference>
<feature type="transmembrane region" description="Helical" evidence="12">
    <location>
        <begin position="84"/>
        <end position="106"/>
    </location>
</feature>
<dbReference type="InterPro" id="IPR051163">
    <property type="entry name" value="Sodium:Solute_Symporter_SSF"/>
</dbReference>
<dbReference type="GO" id="GO:0015293">
    <property type="term" value="F:symporter activity"/>
    <property type="evidence" value="ECO:0007669"/>
    <property type="project" value="TreeGrafter"/>
</dbReference>
<dbReference type="GO" id="GO:0006814">
    <property type="term" value="P:sodium ion transport"/>
    <property type="evidence" value="ECO:0007669"/>
    <property type="project" value="UniProtKB-KW"/>
</dbReference>
<gene>
    <name evidence="13" type="ORF">RN001_015483</name>
</gene>
<evidence type="ECO:0000256" key="9">
    <source>
        <dbReference type="ARBA" id="ARBA00023136"/>
    </source>
</evidence>
<feature type="transmembrane region" description="Helical" evidence="12">
    <location>
        <begin position="278"/>
        <end position="301"/>
    </location>
</feature>
<dbReference type="Proteomes" id="UP001353858">
    <property type="component" value="Unassembled WGS sequence"/>
</dbReference>
<comment type="similarity">
    <text evidence="2 11">Belongs to the sodium:solute symporter (SSF) (TC 2.A.21) family.</text>
</comment>
<feature type="transmembrane region" description="Helical" evidence="12">
    <location>
        <begin position="189"/>
        <end position="208"/>
    </location>
</feature>
<comment type="caution">
    <text evidence="13">The sequence shown here is derived from an EMBL/GenBank/DDBJ whole genome shotgun (WGS) entry which is preliminary data.</text>
</comment>
<organism evidence="13 14">
    <name type="scientific">Aquatica leii</name>
    <dbReference type="NCBI Taxonomy" id="1421715"/>
    <lineage>
        <taxon>Eukaryota</taxon>
        <taxon>Metazoa</taxon>
        <taxon>Ecdysozoa</taxon>
        <taxon>Arthropoda</taxon>
        <taxon>Hexapoda</taxon>
        <taxon>Insecta</taxon>
        <taxon>Pterygota</taxon>
        <taxon>Neoptera</taxon>
        <taxon>Endopterygota</taxon>
        <taxon>Coleoptera</taxon>
        <taxon>Polyphaga</taxon>
        <taxon>Elateriformia</taxon>
        <taxon>Elateroidea</taxon>
        <taxon>Lampyridae</taxon>
        <taxon>Luciolinae</taxon>
        <taxon>Aquatica</taxon>
    </lineage>
</organism>
<evidence type="ECO:0000256" key="8">
    <source>
        <dbReference type="ARBA" id="ARBA00023065"/>
    </source>
</evidence>
<keyword evidence="7" id="KW-0915">Sodium</keyword>
<feature type="transmembrane region" description="Helical" evidence="12">
    <location>
        <begin position="53"/>
        <end position="72"/>
    </location>
</feature>
<dbReference type="PANTHER" id="PTHR42985:SF21">
    <property type="entry name" value="SODIUM-DEPENDENT MULTIVITAMIN TRANSPORTER-LIKE PROTEIN"/>
    <property type="match status" value="1"/>
</dbReference>
<dbReference type="CDD" id="cd11492">
    <property type="entry name" value="SLC5sbd_NIS-SMVT"/>
    <property type="match status" value="1"/>
</dbReference>